<evidence type="ECO:0000256" key="4">
    <source>
        <dbReference type="ARBA" id="ARBA00022833"/>
    </source>
</evidence>
<keyword evidence="5" id="KW-0472">Membrane</keyword>
<evidence type="ECO:0000256" key="3">
    <source>
        <dbReference type="ARBA" id="ARBA00022723"/>
    </source>
</evidence>
<protein>
    <recommendedName>
        <fullName evidence="6">LITAF domain-containing protein</fullName>
    </recommendedName>
</protein>
<dbReference type="PROSITE" id="PS51837">
    <property type="entry name" value="LITAF"/>
    <property type="match status" value="1"/>
</dbReference>
<dbReference type="PANTHER" id="PTHR23292">
    <property type="entry name" value="LIPOPOLYSACCHARIDE-INDUCED TUMOR NECROSIS FACTOR-ALPHA FACTOR"/>
    <property type="match status" value="1"/>
</dbReference>
<dbReference type="OrthoDB" id="5599753at2759"/>
<dbReference type="Proteomes" id="UP001150569">
    <property type="component" value="Unassembled WGS sequence"/>
</dbReference>
<dbReference type="GO" id="GO:0008270">
    <property type="term" value="F:zinc ion binding"/>
    <property type="evidence" value="ECO:0007669"/>
    <property type="project" value="TreeGrafter"/>
</dbReference>
<dbReference type="PANTHER" id="PTHR23292:SF6">
    <property type="entry name" value="FI16602P1-RELATED"/>
    <property type="match status" value="1"/>
</dbReference>
<organism evidence="7 9">
    <name type="scientific">Tieghemiomyces parasiticus</name>
    <dbReference type="NCBI Taxonomy" id="78921"/>
    <lineage>
        <taxon>Eukaryota</taxon>
        <taxon>Fungi</taxon>
        <taxon>Fungi incertae sedis</taxon>
        <taxon>Zoopagomycota</taxon>
        <taxon>Kickxellomycotina</taxon>
        <taxon>Dimargaritomycetes</taxon>
        <taxon>Dimargaritales</taxon>
        <taxon>Dimargaritaceae</taxon>
        <taxon>Tieghemiomyces</taxon>
    </lineage>
</organism>
<name>A0A9W8DH43_9FUNG</name>
<evidence type="ECO:0000256" key="5">
    <source>
        <dbReference type="ARBA" id="ARBA00023136"/>
    </source>
</evidence>
<evidence type="ECO:0000256" key="1">
    <source>
        <dbReference type="ARBA" id="ARBA00004170"/>
    </source>
</evidence>
<keyword evidence="3" id="KW-0479">Metal-binding</keyword>
<evidence type="ECO:0000259" key="6">
    <source>
        <dbReference type="PROSITE" id="PS51837"/>
    </source>
</evidence>
<keyword evidence="4" id="KW-0862">Zinc</keyword>
<evidence type="ECO:0000256" key="2">
    <source>
        <dbReference type="ARBA" id="ARBA00005975"/>
    </source>
</evidence>
<evidence type="ECO:0000313" key="7">
    <source>
        <dbReference type="EMBL" id="KAJ1908612.1"/>
    </source>
</evidence>
<comment type="subcellular location">
    <subcellularLocation>
        <location evidence="1">Membrane</location>
        <topology evidence="1">Peripheral membrane protein</topology>
    </subcellularLocation>
</comment>
<comment type="caution">
    <text evidence="7">The sequence shown here is derived from an EMBL/GenBank/DDBJ whole genome shotgun (WGS) entry which is preliminary data.</text>
</comment>
<feature type="domain" description="LITAF" evidence="6">
    <location>
        <begin position="1"/>
        <end position="83"/>
    </location>
</feature>
<accession>A0A9W8DH43</accession>
<dbReference type="InterPro" id="IPR006629">
    <property type="entry name" value="LITAF"/>
</dbReference>
<evidence type="ECO:0000313" key="9">
    <source>
        <dbReference type="Proteomes" id="UP001150569"/>
    </source>
</evidence>
<dbReference type="InterPro" id="IPR037519">
    <property type="entry name" value="LITAF_fam"/>
</dbReference>
<proteinExistence type="inferred from homology"/>
<evidence type="ECO:0000313" key="8">
    <source>
        <dbReference type="EMBL" id="KAJ1922117.1"/>
    </source>
</evidence>
<dbReference type="EMBL" id="JANBPT010000401">
    <property type="protein sequence ID" value="KAJ1922117.1"/>
    <property type="molecule type" value="Genomic_DNA"/>
</dbReference>
<sequence length="83" mass="8862">MSGITAPAGFILKDAPVTIICPRCQAPVQSVIGRRNGAKAMKAALITSIVFFPLAWVPLCTKSCQDEVHICPQCCHELGRIPA</sequence>
<dbReference type="Pfam" id="PF10601">
    <property type="entry name" value="zf-LITAF-like"/>
    <property type="match status" value="1"/>
</dbReference>
<reference evidence="7" key="1">
    <citation type="submission" date="2022-07" db="EMBL/GenBank/DDBJ databases">
        <title>Phylogenomic reconstructions and comparative analyses of Kickxellomycotina fungi.</title>
        <authorList>
            <person name="Reynolds N.K."/>
            <person name="Stajich J.E."/>
            <person name="Barry K."/>
            <person name="Grigoriev I.V."/>
            <person name="Crous P."/>
            <person name="Smith M.E."/>
        </authorList>
    </citation>
    <scope>NUCLEOTIDE SEQUENCE</scope>
    <source>
        <strain evidence="7">RSA 861</strain>
    </source>
</reference>
<dbReference type="EMBL" id="JANBPT010001365">
    <property type="protein sequence ID" value="KAJ1908612.1"/>
    <property type="molecule type" value="Genomic_DNA"/>
</dbReference>
<dbReference type="SMART" id="SM00714">
    <property type="entry name" value="LITAF"/>
    <property type="match status" value="1"/>
</dbReference>
<gene>
    <name evidence="8" type="ORF">IWQ60_006599</name>
    <name evidence="7" type="ORF">IWQ60_011623</name>
</gene>
<dbReference type="GO" id="GO:0016020">
    <property type="term" value="C:membrane"/>
    <property type="evidence" value="ECO:0007669"/>
    <property type="project" value="UniProtKB-SubCell"/>
</dbReference>
<dbReference type="AlphaFoldDB" id="A0A9W8DH43"/>
<comment type="similarity">
    <text evidence="2">Belongs to the CDIP1/LITAF family.</text>
</comment>
<keyword evidence="9" id="KW-1185">Reference proteome</keyword>